<dbReference type="AlphaFoldDB" id="A0A7E5VNA7"/>
<dbReference type="GO" id="GO:0005789">
    <property type="term" value="C:endoplasmic reticulum membrane"/>
    <property type="evidence" value="ECO:0007669"/>
    <property type="project" value="UniProtKB-SubCell"/>
</dbReference>
<dbReference type="RefSeq" id="XP_026729818.1">
    <property type="nucleotide sequence ID" value="XM_026874017.1"/>
</dbReference>
<organism evidence="16 17">
    <name type="scientific">Trichoplusia ni</name>
    <name type="common">Cabbage looper</name>
    <dbReference type="NCBI Taxonomy" id="7111"/>
    <lineage>
        <taxon>Eukaryota</taxon>
        <taxon>Metazoa</taxon>
        <taxon>Ecdysozoa</taxon>
        <taxon>Arthropoda</taxon>
        <taxon>Hexapoda</taxon>
        <taxon>Insecta</taxon>
        <taxon>Pterygota</taxon>
        <taxon>Neoptera</taxon>
        <taxon>Endopterygota</taxon>
        <taxon>Lepidoptera</taxon>
        <taxon>Glossata</taxon>
        <taxon>Ditrysia</taxon>
        <taxon>Noctuoidea</taxon>
        <taxon>Noctuidae</taxon>
        <taxon>Plusiinae</taxon>
        <taxon>Trichoplusia</taxon>
    </lineage>
</organism>
<evidence type="ECO:0000256" key="15">
    <source>
        <dbReference type="RuleBase" id="RU000461"/>
    </source>
</evidence>
<keyword evidence="8" id="KW-0256">Endoplasmic reticulum</keyword>
<dbReference type="InterPro" id="IPR050196">
    <property type="entry name" value="Cytochrome_P450_Monoox"/>
</dbReference>
<gene>
    <name evidence="17" type="primary">LOC113495335</name>
</gene>
<feature type="binding site" description="axial binding residue" evidence="14">
    <location>
        <position position="449"/>
    </location>
    <ligand>
        <name>heme</name>
        <dbReference type="ChEBI" id="CHEBI:30413"/>
    </ligand>
    <ligandPart>
        <name>Fe</name>
        <dbReference type="ChEBI" id="CHEBI:18248"/>
    </ligandPart>
</feature>
<dbReference type="GO" id="GO:0016705">
    <property type="term" value="F:oxidoreductase activity, acting on paired donors, with incorporation or reduction of molecular oxygen"/>
    <property type="evidence" value="ECO:0007669"/>
    <property type="project" value="InterPro"/>
</dbReference>
<comment type="cofactor">
    <cofactor evidence="1 14">
        <name>heme</name>
        <dbReference type="ChEBI" id="CHEBI:30413"/>
    </cofactor>
</comment>
<evidence type="ECO:0000256" key="6">
    <source>
        <dbReference type="ARBA" id="ARBA00022617"/>
    </source>
</evidence>
<evidence type="ECO:0000256" key="13">
    <source>
        <dbReference type="ARBA" id="ARBA00023136"/>
    </source>
</evidence>
<evidence type="ECO:0000256" key="12">
    <source>
        <dbReference type="ARBA" id="ARBA00023033"/>
    </source>
</evidence>
<accession>A0A7E5VNA7</accession>
<proteinExistence type="inferred from homology"/>
<evidence type="ECO:0000256" key="11">
    <source>
        <dbReference type="ARBA" id="ARBA00023004"/>
    </source>
</evidence>
<dbReference type="InterPro" id="IPR001128">
    <property type="entry name" value="Cyt_P450"/>
</dbReference>
<evidence type="ECO:0000256" key="9">
    <source>
        <dbReference type="ARBA" id="ARBA00022848"/>
    </source>
</evidence>
<dbReference type="OrthoDB" id="1470350at2759"/>
<comment type="similarity">
    <text evidence="5 15">Belongs to the cytochrome P450 family.</text>
</comment>
<dbReference type="InParanoid" id="A0A7E5VNA7"/>
<evidence type="ECO:0000256" key="4">
    <source>
        <dbReference type="ARBA" id="ARBA00004406"/>
    </source>
</evidence>
<evidence type="ECO:0000256" key="10">
    <source>
        <dbReference type="ARBA" id="ARBA00023002"/>
    </source>
</evidence>
<keyword evidence="6 14" id="KW-0349">Heme</keyword>
<reference evidence="17" key="1">
    <citation type="submission" date="2025-08" db="UniProtKB">
        <authorList>
            <consortium name="RefSeq"/>
        </authorList>
    </citation>
    <scope>IDENTIFICATION</scope>
</reference>
<evidence type="ECO:0000256" key="3">
    <source>
        <dbReference type="ARBA" id="ARBA00004174"/>
    </source>
</evidence>
<dbReference type="PRINTS" id="PR00463">
    <property type="entry name" value="EP450I"/>
</dbReference>
<dbReference type="InterPro" id="IPR002401">
    <property type="entry name" value="Cyt_P450_E_grp-I"/>
</dbReference>
<dbReference type="InterPro" id="IPR017972">
    <property type="entry name" value="Cyt_P450_CS"/>
</dbReference>
<dbReference type="Pfam" id="PF00067">
    <property type="entry name" value="p450"/>
    <property type="match status" value="1"/>
</dbReference>
<dbReference type="GO" id="GO:0004497">
    <property type="term" value="F:monooxygenase activity"/>
    <property type="evidence" value="ECO:0007669"/>
    <property type="project" value="UniProtKB-KW"/>
</dbReference>
<comment type="function">
    <text evidence="2">May be involved in the metabolism of insect hormones and in the breakdown of synthetic insecticides.</text>
</comment>
<evidence type="ECO:0000256" key="8">
    <source>
        <dbReference type="ARBA" id="ARBA00022824"/>
    </source>
</evidence>
<name>A0A7E5VNA7_TRINI</name>
<evidence type="ECO:0000313" key="16">
    <source>
        <dbReference type="Proteomes" id="UP000322000"/>
    </source>
</evidence>
<keyword evidence="12 15" id="KW-0503">Monooxygenase</keyword>
<dbReference type="PROSITE" id="PS00086">
    <property type="entry name" value="CYTOCHROME_P450"/>
    <property type="match status" value="1"/>
</dbReference>
<evidence type="ECO:0000256" key="7">
    <source>
        <dbReference type="ARBA" id="ARBA00022723"/>
    </source>
</evidence>
<comment type="subcellular location">
    <subcellularLocation>
        <location evidence="4">Endoplasmic reticulum membrane</location>
        <topology evidence="4">Peripheral membrane protein</topology>
    </subcellularLocation>
    <subcellularLocation>
        <location evidence="3">Microsome membrane</location>
        <topology evidence="3">Peripheral membrane protein</topology>
    </subcellularLocation>
</comment>
<evidence type="ECO:0000256" key="14">
    <source>
        <dbReference type="PIRSR" id="PIRSR602401-1"/>
    </source>
</evidence>
<keyword evidence="7 14" id="KW-0479">Metal-binding</keyword>
<evidence type="ECO:0000256" key="1">
    <source>
        <dbReference type="ARBA" id="ARBA00001971"/>
    </source>
</evidence>
<dbReference type="SUPFAM" id="SSF48264">
    <property type="entry name" value="Cytochrome P450"/>
    <property type="match status" value="1"/>
</dbReference>
<evidence type="ECO:0000256" key="5">
    <source>
        <dbReference type="ARBA" id="ARBA00010617"/>
    </source>
</evidence>
<dbReference type="GO" id="GO:0005506">
    <property type="term" value="F:iron ion binding"/>
    <property type="evidence" value="ECO:0007669"/>
    <property type="project" value="InterPro"/>
</dbReference>
<protein>
    <submittedName>
        <fullName evidence="17">Cytochrome P450 4d8-like</fullName>
    </submittedName>
</protein>
<dbReference type="KEGG" id="tnl:113495335"/>
<keyword evidence="13" id="KW-0472">Membrane</keyword>
<dbReference type="PRINTS" id="PR00385">
    <property type="entry name" value="P450"/>
</dbReference>
<sequence length="509" mass="58269">MLIQIILVFIVVWMCVLRYQKRNMVELSHKLPMTKYRPLPLIGHAYIFFGSDEDRMEMFQKLGREAIANDEGIVSVWQGQKLYVVSADVKIAELILKSCLEKDDALKCLQMLTGNGSVFAPVKIWRPRRKVLAPTFSPKNLAQFVEIFSRQSSIMAEQLQSAAGTGAFSIWNYITTYTMDSVCESTLGVAVNSQKQIEQPFLKRFELHTQLDSARLVQPWFHSEAVYKITPTYKKHAKCRDYICEFVDQIIKKKRQSLADEKEAMVESDQDLKQDKEGLKTFLELLIETSGGNRGYTNIELREETLVLVLAGTDTSAVGAAFTSVLLSRHPDIQAKVYQELQEVFGDSDRPIVADDLPRLKYLDAVIRETLRLYPSVPIIARKIDKEVTLPSGVTLVKGCGAVIHIWAVHRNPRYWGEDAEEFRPERFLDSTLKYPAAFMAFSHGPRACIGYQYAMMSMKTAMAALLRQYRILPATDTYDMDKPLRLKFDVMMRDVHHFTVQLEPRRKV</sequence>
<dbReference type="PANTHER" id="PTHR24291">
    <property type="entry name" value="CYTOCHROME P450 FAMILY 4"/>
    <property type="match status" value="1"/>
</dbReference>
<keyword evidence="11 14" id="KW-0408">Iron</keyword>
<dbReference type="GeneID" id="113495335"/>
<dbReference type="Gene3D" id="1.10.630.10">
    <property type="entry name" value="Cytochrome P450"/>
    <property type="match status" value="1"/>
</dbReference>
<dbReference type="GO" id="GO:0020037">
    <property type="term" value="F:heme binding"/>
    <property type="evidence" value="ECO:0007669"/>
    <property type="project" value="InterPro"/>
</dbReference>
<keyword evidence="9" id="KW-0492">Microsome</keyword>
<evidence type="ECO:0000256" key="2">
    <source>
        <dbReference type="ARBA" id="ARBA00003690"/>
    </source>
</evidence>
<dbReference type="InterPro" id="IPR036396">
    <property type="entry name" value="Cyt_P450_sf"/>
</dbReference>
<dbReference type="Proteomes" id="UP000322000">
    <property type="component" value="Chromosome 6"/>
</dbReference>
<dbReference type="PANTHER" id="PTHR24291:SF189">
    <property type="entry name" value="CYTOCHROME P450 4C3-RELATED"/>
    <property type="match status" value="1"/>
</dbReference>
<keyword evidence="16" id="KW-1185">Reference proteome</keyword>
<keyword evidence="10 15" id="KW-0560">Oxidoreductase</keyword>
<evidence type="ECO:0000313" key="17">
    <source>
        <dbReference type="RefSeq" id="XP_026729818.1"/>
    </source>
</evidence>